<evidence type="ECO:0000313" key="7">
    <source>
        <dbReference type="Ensembl" id="ENSSSUP00005003545.1"/>
    </source>
</evidence>
<organism evidence="7 8">
    <name type="scientific">Suricata suricatta</name>
    <name type="common">Meerkat</name>
    <dbReference type="NCBI Taxonomy" id="37032"/>
    <lineage>
        <taxon>Eukaryota</taxon>
        <taxon>Metazoa</taxon>
        <taxon>Chordata</taxon>
        <taxon>Craniata</taxon>
        <taxon>Vertebrata</taxon>
        <taxon>Euteleostomi</taxon>
        <taxon>Mammalia</taxon>
        <taxon>Eutheria</taxon>
        <taxon>Laurasiatheria</taxon>
        <taxon>Carnivora</taxon>
        <taxon>Feliformia</taxon>
        <taxon>Herpestidae</taxon>
        <taxon>Suricata</taxon>
    </lineage>
</organism>
<dbReference type="Ensembl" id="ENSSSUT00005004123.1">
    <property type="protein sequence ID" value="ENSSSUP00005003545.1"/>
    <property type="gene ID" value="ENSSSUG00005001768.1"/>
</dbReference>
<dbReference type="Pfam" id="PF00880">
    <property type="entry name" value="Nebulin"/>
    <property type="match status" value="108"/>
</dbReference>
<feature type="region of interest" description="Disordered" evidence="5">
    <location>
        <begin position="6531"/>
        <end position="6566"/>
    </location>
</feature>
<dbReference type="InterPro" id="IPR001452">
    <property type="entry name" value="SH3_domain"/>
</dbReference>
<evidence type="ECO:0000256" key="2">
    <source>
        <dbReference type="ARBA" id="ARBA00022737"/>
    </source>
</evidence>
<dbReference type="PANTHER" id="PTHR11039">
    <property type="entry name" value="NEBULIN"/>
    <property type="match status" value="1"/>
</dbReference>
<keyword evidence="1 4" id="KW-0728">SH3 domain</keyword>
<dbReference type="InterPro" id="IPR055297">
    <property type="entry name" value="NEBU/NEBL"/>
</dbReference>
<reference evidence="7" key="2">
    <citation type="submission" date="2025-08" db="UniProtKB">
        <authorList>
            <consortium name="Ensembl"/>
        </authorList>
    </citation>
    <scope>IDENTIFICATION</scope>
</reference>
<dbReference type="PROSITE" id="PS51216">
    <property type="entry name" value="NEBULIN"/>
    <property type="match status" value="132"/>
</dbReference>
<evidence type="ECO:0000256" key="5">
    <source>
        <dbReference type="SAM" id="MobiDB-lite"/>
    </source>
</evidence>
<dbReference type="PRINTS" id="PR00510">
    <property type="entry name" value="NEBULIN"/>
</dbReference>
<dbReference type="InterPro" id="IPR013998">
    <property type="entry name" value="Nebulin-like"/>
</dbReference>
<feature type="compositionally biased region" description="Basic and acidic residues" evidence="5">
    <location>
        <begin position="6554"/>
        <end position="6565"/>
    </location>
</feature>
<dbReference type="Pfam" id="PF14604">
    <property type="entry name" value="SH3_9"/>
    <property type="match status" value="1"/>
</dbReference>
<feature type="region of interest" description="Disordered" evidence="5">
    <location>
        <begin position="6588"/>
        <end position="6614"/>
    </location>
</feature>
<sequence>MADDEEYEEVVEYYTEETVYEEVPGETITEVYETTTTRTFTSDYEQSETSKPALAQPVSAQPVPAKPVERKKVIRKKVDASKFMTPYIAHSQKMQDLFSPNKYKEKYEKAKGQPYAITSDTPELRRIKKVQDQLSEVKYRMDGDVAKTICHVDEKAKDIEHAKKVSQQVSKVLYKQNWEDTKDKYLLPPDAPELVQAVKNTAMFSKKLYTEDWEADKSLFYPYNDSPELRRVAQAQKALSDIAYKKGHAEQQSQFTSLPDPPDIEFAKKVTNQVSKQKYKEDYENKIKGKWSETPCFEIATARMNADNISTRKYQEDFESMKDQIYFMQTETPEYKVNKQAGVAASKVKYKEDYEKNKAKADYNVLPASENPLLKQLKAAGNALSDKLYKENYEKTKAKSINYCETPKFQLDTVLQNFTSDTKYKDSYLKNVLGHYVGSFEDPYHMHCMKVAAQNSDKNYKAEYEEDRGKCFFPQTITQEYEAIKKLDQCKDHTYKVHPDKTKFTQVTDSPVLVQAQVNSKQLSDLNYKAKHESEKFKCHIPPDTPAFIQHKVNAYNLSDNIYKHDWEKSKAKKFDIKVDAIPLLAAKANSRIASDVMYKKDYEKSKGKMIGALSINDDPKMLHSLKTAKNQSDRLYKENYEKTKAKSMNYCETPKYQLDTLLKNFSEAKYKDSYVQNILGHYVGSFEDPHEIHCMKVSAQNSDKNYKAEYEEDKGKCYFPQTITQEYEAIKKLDQCKDHTYKVHPDKTKFTAVTDTPVLLQAQLNTKQLSDLNYKAKHESEKFKCNVPADAPQFIQHRVNAYNLSDNIYKHDWEKSKAKKFDIKVDAIPLLAAKANSRIASDVMYKKDYEKSKGKMIGALSINDDPKMLHSLKTAKNQSDREYRKDYEKSKTIYTAPLDMLQVTQAKKSQEIASDVDYKHILHNYSYPPDSINVDLAKKAYALQSDVEYKADYNSWMKGCGWVPFGSLEMEKVKRASDILNEKKYRQHPDTLKFTSIEDAPIIVQSKINQAQRSDVAYKAKGEEILHKYSLPADLPQFIQAKVNAYNISESMYKTDLKDLSKKGYDLRSDAIPIRAAKAARQAASDVQYKKDYEKAKGKMVGFQSLQDDPKLVHYMNVAKIQSDREYKKDYEKTKTKYNTPHDMFNVVAAKKAQDVASNVNYKHSLHHYTYLPDAMDLELSKNMMHIQSDNAYKEDYNTWMKGIGWIPIGSLDIEKVKKAGDALNEKKYRQHPDTLKFTSIVDSPVMVQAKQNTKQISDVLYKAKGEDVKHKYTMSPDLPQFLQAKCNAYNISDVCYKRDWHDLIAKGNNVLGDAIPITAAKASRNIASDYKYKEAYEKSKGKQVGFRSLQDDPKLVHYMNVAKLQSDREYKKNYENTKTSYHTPGDMVSITAAKMAQDVVTNVNYKQPIHHYTYLPDAMSLEHTRNVNQIQSDNVYKDEYNNFFKGIGWIPIGSLEVEKVKKAGDALNERKYRQHPDTIKFTSVPDSMGMVLAQKNTKQLSDLNYKIEGEKRKHKYTMDPELPQFIQAKVNAFNMSDSHYKADWKKTLAKGYDLRSDAIPIVAAKSSRNIASDFKYKEAYEKAKGRQIGFLSLQDDPKLVHYMNVAKIQSDREYKKGYEASKTRYHTPLDMFSVTAAKKSQEAVTNTNYRQPFHNYTLLPDALNVEHSRNAMQIQSDNLYKSDFTNWMKGIGWVPIESLEVEKAKKAGEILSEKKYRQHPEKLKFTYAMDTMEQALNKSNKLNMDKRLYTEKWNKDKTTIHVMPDTPDILLSRMNQITMSDKLYKAGWEEEKKKGYDLRPDAIPIKAAKAGSDIASDYKYKQAYEQAKGKHIGFRSLEDDPKLVHFMQVAKMQSDREYKKAYEKSKTSFHTPVDMFSVVAAKKSQEVATNANYRNVIHNYNMLPDAMGFELAKNMMQIQSDNQYKADYVDFMKGIGWLPLGSLEAEKNKKAMEIISEKKYRQHPDTLKYSTLMDSMNMVLAQNNAKIMNEHLYKQAWEADKTKVHIMPDIPQIILAKANAINMSDKLYKLSLEESKKKGYDLRTDAIPIKAAKASRDIASDYKYKYNYEKERGKMVGFRSLEDDPKLVHSMQVAKMQSDREYKKNYEKTKTSYHTPADMLSVMAAKDAQANITNTNYKHLIHKYVLLPDAMSIELTRNMNRIQSDNEYKQDYNEWYKGLGWSPAGSLEVEKAKKATEYASDQKYRQHPSNFQFKKLTDSMDMVLAKQNAHTMNKHLYTIDWNKDKTKIHVMPDTPDILQAKQNQNMFSQKLYKLGWEEALKKGYDLPVDAISVQMAKASRDNASDFKYKQGYRKQLGHHIGFRSLEDDPKLVLSMNVAKMQSEREYKKDFEKWKTKFSSPVDMLGVVLAKKCQALVSDVDYKNYLHQWTCLPDQNDVIQAKKVYQLQSENLYKSDLEWLRGIGWSPLGSLEAEKNKRASEIISEKKYRQPPDRNKFTSIPDAMDIVLAKTNAKNRSDRLYREAWDKDKTQIHIMPDTPDIILAKANLINTSDKLYRMGYEELKKKGYDLPLDAIPIKAAKASREIASEYKYKEGFRKQLGHHIGARDIKDDPKMMWSMHVAKIQSDREYKKDFEKWKTKFSSPVDMLGVVLAKKCQTLVSDVDYKNYLHEWTCLPDQNDVIHARQAYDLQSDNLYKSDLQWLRGIGWLPSGSLEDEKNKRASQILSDHVYRQHPDKFKFSSLMDSIPMVLAKNNAITMNHRLYTEAWDKDKTTVHIMPDTPEVLLAKQNKINYSEKLYKLGLEEAKRKGYDMRLDAIPIRAAKASRDIASEFKYKEGYRKQLGHHIGARAIHDDPKMMWSMHVAKIQSDREYKKDFEKWKTKFSSPVDMLGVVLAKKCQTLVSDIDYKNYLHEWTCLPDQNDVIHARQAYDLQSDNMYKSDLQWLRGIGWVPIGSLDVEKCKRASEILSDKIYRQPPDRFKFTSVTDSLEQVLAKNNAINMNKRLYTEAWDKDKTQVHIMPDTPEIMLARQNKLNYSETLYKLAHEEAKKKGYDLRGDAIPILAAKASRDIASDYKYKDGYRKQLGHHIGARDIKDDPKMMWSMHVAKIQSDREYKKDFEKWKTKFSSPVDMLGVVLAKKCQTLVSDIDYKNYLHEWTCLPDQNDVIHARQAYDLQSDNIYKSDLQWLRGIGWVPIGSVDVVKCKRAAEILSDNIYRQPPDKLKFTSVPDSLEQVLAKNNAINMNKRLYTEAWDKDKTQIHIMPDTPEIMLARQNKINYSENIYRQAMEEAKKEGYDLRSDAIPIVAAKASRDIASDYKYKEAYRKQLGHHIGARAVHDDPKIMWSLHIAKVQSDREYKKEFEKYKTRYSSPVDMLGIVLAKKCQTLVSDVDYKHPLHEWTCLPDQNDIIQARKAYDLQSDNLYKSDLEWMKGIGWVPIGSMEVVKAKRATEILSDNIYRQRPDTLKFTSITDTPEQVLAKSNAINMNKRLYTEAWDNDKKTIHVMPDTPEIMLAKLNQINYSDKLYKLALEESRKEGYDLRLDAIPIQAAKASRDIASDYKYKEGYRKQVGHHIGARNVEDDPKIMWSIHVAKIQSDREYKKDFEKWKTKFSSPVDMLGLVLAKKCQVLVSDIDYKHPLHEWICLPDQNDVIQARKAYDLQSDVIYKADLEWLRGIGWVPIGSVEVEKVKRAGEILSDRKYRQPADQLKFTCITDTPEIVLAKNNALTMSKHLYTEAWNADKASIHVMPDTPEIILAKSNSANISQKLYTKGWDESKMKDYDLRADAISIKSAKASRDIASDYKYKEAYERQKGHHIGAQSVEDDPRIMCAIHAGKIQSEREYKKEFQKWKTKFSSPVDMLGIVSAKQCQTLVSDIDYRNYLHHWTCLPDQNDIIQAKKAYELQSDAIYKADLEWLRGIGWMPEGSPEVLRVKNAQEILRDSVYRTPVVKLKYTSIVDTPEVVLAKANAENISIPKYREVWDKDKTTIHIMPDTPEINLARANALNVSNKIYREGWDEMKMSCDVRLDAIPIQAAKASREIASDYKYKLDHEKQKGHYVGTPTARDDNKIRWALIAGKIQNEREYRLHWAKWKTKFQSPADMLSILHSKKCQTLVSDIDYRNYLHQWTCMPDQNDVIQAKKAYELQSDAVYKADLEWLRGIGWMPTDSVSVNHAKHAADIFSEKKYRTKIETLNFTPVDDRVDYVTAKQSGEILNDIKYRKDWNDTKSKYTLTETPLLHTAQEAARILDQYLYKEGWEKQKATGYILPPDAVPFVHAHHSSDVQSELKYKAEHVKQRGHYVGVPTMRDDPKLVWFEHAGQIQNDRLYKEDYHKTKAKINIPADMVSVLAAKHGQELVSDIDYRNYLHQWICHPDQNDVIQARKAYDLQSDNIYKADLEWLRGIGWIPLDSVDYVRVTKNQEMVNQIKYKKEALDNYPNFTSVEDPPEIVLAKINSVHQSDIKYKETFNKEIKGKYTFSPDTPHITHSKDMGKLYSTILYKGAWEGTKAYGYTLDERYIPIVGAKHADYVNSELKYKETYEKQKGHYLAGKEISEFPGVVHCLDFQKMRSALNYRRDYEDTKANVHIPNDMMNHVLAKRCQYILSDLEYRHYFHQWTSLPEEPNVIRARNAQEILSDNVYKDDLNWLKGIGCYVWDTPQILHAKKSYDLQSQLQYTAAGKENLQNYSLVTDTPLYVTALQSGINASEVKYKENYHQIKDKYTTVLETVDYDRTKNLKNLYSSNLYKEAWDRVKATSYILPTSTLSLTHAKNQKHLASNVKYREEYEKFKALYTLPRSVEDDPNTARCLRVGKFNIDRLYKSVYEKNKMKIHIVPDMVEMVTAKDSQKKVSEVDYRLHLHEWICHPDLQVNSHVRKVTDQISDIVYKDDLNWLKGIGCYVWDTPEILHAKHAYDLRNDIKYKAHVQKTRNDYKLVTDTPVYVQAVKSGKQLSDAVYHHDYVHSVRGKVAPTTKTVDLDRALHAHKLQSESLYRGAGRRSLPTGYRLPVDTTHFKHIKDTRYMSSYFKYKEVYEHIKANGYTLGPNDVPFVNVRRVNNVTSERLYRQLYHKLKDKIHTTPDTPEIRQVKKTQEAVSELIYKSDFFKMQGHMISLPYTPQVIHCRYVGDITSDIKYKEDLQILKGLGCFLYDTPDMVRSRHLRKLWSNYLYTDKARKMRDKYKVVLDTPEYRKVQELKTHLSELVYRAAGKKQKSIFTSVPDTPDLLRAKRGQKLQSQYLYVELATKERPHHHAGNQTKALKHAKDVKDMVSEKKYKIQYEKMKDKYTPVPDTPILIRAKKAYWNASDLRYKETFEKTKGKYHTVKDALDIVYHRKVTDDISKVKYKENYMSQLGIWRSIPDRPEHFHHRAVTDAVSDVKYKEDLTWLKGIGCYAYDTPDFTLAEKNKTLYSKYKYKEVFERTKSDFKYVADCPINKHFKYATQLMNEKKYRADYEQRKDKYHLVVDEPRHLLAKIAGDQISQIKYRKNYEKSKDKFTSVVDTPEHLRTTKVNKQISDILYKLEYNKAKPRGYTTIHDTPMLLHVRKVKDEVSDLKYKEVYQRNKSNCTIVPDAVHIKAAKDAYKVNTNLDYKKQYEANKAHWRWTPDRPDFIQAAKSSLQQSDFEYKLDREFLKGCKLSVTDDKDMVLALRNSLIESDLKYKEKHFKERGTCHAVPDTPQILLAKTVSHLVSENKYKDHVKKHLAQGSYTTLPETRDTIHVKQVTKHVSDTNYKKKFVKEKGKSNYSIMLEPPDVKHAMEVAKKQSNVAYKKDAKENLHYTTVADRPDIKKATQAAKQASEVEYRAKHRKEGSHGLSMLGRPDIEMAKKAAKLSSQVQYREDFNKEKGKTPKYNPKDSQLYKVMKDANNLASEVKYKADLKKLHKPVTDMKESLIMNHVLNTSQLASSYQYKKNYEKSKGHYHTIPDNLEQLHLKEATELQSIVKYKEKYEKERGKPMLDFETPTYLTAKESQQMQSGKEYRKDYEESIKGRNLTGLEVTPALLHVKYATKIASEKEYRKDLEESIRGKGLSEMEDTPDMLRAKNATQILNEKEYKRDLELEVKGRGLNAMANETPDFMRARNATDIASQIKYKQLAEMEKANFTSVVDTPEIIHAQQVKNLSSQKKYKEDAEKCMSYYETVLDTPEMQRVRENQKNFSLLQYQCDLKNSKGKITVVQDTPEILRVKENQKNFSSVLYKEDVSPGTAIGKTPEMMRVKQTQDHISSVKYKEAIGQGTPIPDLPEVKRVKETQKHISSVMYKENLGTGIPTPVTPEIERVKRNQENFSSVLYKENLGKGTPTPITPEMERVKRNQENFSSVLYKENMGKGTPIPVTPEMERVKHNQENISSVLYKENVGKATPTPVTPEMQRVKRNQENISSVLYKENLGKATPTLFTPEMERVKRNQENFSSVLYKENMRKATPTPVTPEMERAKRNQENISSVLYSDSFRKQIQGKAAYVLDTPEMRRVRETQRHISTVKYHEDFEKHKGCFTPVVTDPITERVKKNTQDFSDINYRGIQRKVVEMEQKRNDQDQETITGLRVWRTNPGSVFDYDPAEDNIQSRSLHMINAQAQQRRSREQSRSASALSVSGGEDKSEHSEAADQRLSTYSDGGVFFSATSTAYRHAKTTELPQQRSSSVATQQTTVSSIPSHPSTAGKIFRAMYDYMAADADEVSFRDGDAIVNVQAIDEGWMYGTVQRTGRTGMLPANYVEAI</sequence>
<dbReference type="GO" id="GO:0071691">
    <property type="term" value="P:cardiac muscle thin filament assembly"/>
    <property type="evidence" value="ECO:0007669"/>
    <property type="project" value="TreeGrafter"/>
</dbReference>
<reference evidence="7" key="3">
    <citation type="submission" date="2025-09" db="UniProtKB">
        <authorList>
            <consortium name="Ensembl"/>
        </authorList>
    </citation>
    <scope>IDENTIFICATION</scope>
</reference>
<keyword evidence="3" id="KW-0009">Actin-binding</keyword>
<feature type="compositionally biased region" description="Low complexity" evidence="5">
    <location>
        <begin position="6595"/>
        <end position="6610"/>
    </location>
</feature>
<feature type="region of interest" description="Disordered" evidence="5">
    <location>
        <begin position="37"/>
        <end position="67"/>
    </location>
</feature>
<dbReference type="Proteomes" id="UP000472268">
    <property type="component" value="Chromosome 3"/>
</dbReference>
<dbReference type="CDD" id="cd11933">
    <property type="entry name" value="SH3_Nebulin_C"/>
    <property type="match status" value="1"/>
</dbReference>
<dbReference type="OMA" id="KYHAGYR"/>
<dbReference type="GO" id="GO:0030018">
    <property type="term" value="C:Z disc"/>
    <property type="evidence" value="ECO:0007669"/>
    <property type="project" value="InterPro"/>
</dbReference>
<evidence type="ECO:0000256" key="4">
    <source>
        <dbReference type="PROSITE-ProRule" id="PRU00192"/>
    </source>
</evidence>
<evidence type="ECO:0000256" key="1">
    <source>
        <dbReference type="ARBA" id="ARBA00022443"/>
    </source>
</evidence>
<evidence type="ECO:0000256" key="3">
    <source>
        <dbReference type="ARBA" id="ARBA00023203"/>
    </source>
</evidence>
<gene>
    <name evidence="7" type="primary">NEB</name>
</gene>
<evidence type="ECO:0000313" key="8">
    <source>
        <dbReference type="Proteomes" id="UP000472268"/>
    </source>
</evidence>
<name>A0A673T217_SURSU</name>
<keyword evidence="8" id="KW-1185">Reference proteome</keyword>
<dbReference type="GO" id="GO:0051015">
    <property type="term" value="F:actin filament binding"/>
    <property type="evidence" value="ECO:0007669"/>
    <property type="project" value="InterPro"/>
</dbReference>
<feature type="domain" description="SH3" evidence="6">
    <location>
        <begin position="6617"/>
        <end position="6676"/>
    </location>
</feature>
<dbReference type="Gene3D" id="2.30.30.40">
    <property type="entry name" value="SH3 Domains"/>
    <property type="match status" value="1"/>
</dbReference>
<accession>A0A673T217</accession>
<dbReference type="PROSITE" id="PS50002">
    <property type="entry name" value="SH3"/>
    <property type="match status" value="1"/>
</dbReference>
<dbReference type="InterPro" id="IPR036028">
    <property type="entry name" value="SH3-like_dom_sf"/>
</dbReference>
<dbReference type="PANTHER" id="PTHR11039:SF37">
    <property type="entry name" value="NEBULIN"/>
    <property type="match status" value="1"/>
</dbReference>
<dbReference type="InterPro" id="IPR000900">
    <property type="entry name" value="Nebulin_repeat"/>
</dbReference>
<protein>
    <submittedName>
        <fullName evidence="7">Nebulin</fullName>
    </submittedName>
</protein>
<dbReference type="SMART" id="SM00227">
    <property type="entry name" value="NEBU"/>
    <property type="match status" value="181"/>
</dbReference>
<proteinExistence type="predicted"/>
<keyword evidence="2" id="KW-0677">Repeat</keyword>
<dbReference type="FunFam" id="2.30.30.40:FF:000007">
    <property type="entry name" value="nebulin isoform X1"/>
    <property type="match status" value="1"/>
</dbReference>
<evidence type="ECO:0000259" key="6">
    <source>
        <dbReference type="PROSITE" id="PS50002"/>
    </source>
</evidence>
<dbReference type="InterPro" id="IPR035629">
    <property type="entry name" value="Nebulin_SH3"/>
</dbReference>
<dbReference type="SMART" id="SM00326">
    <property type="entry name" value="SH3"/>
    <property type="match status" value="1"/>
</dbReference>
<reference evidence="7 8" key="1">
    <citation type="submission" date="2019-05" db="EMBL/GenBank/DDBJ databases">
        <title>A Chromosome-scale Meerkat (S. suricatta) Genome Assembly.</title>
        <authorList>
            <person name="Dudchenko O."/>
            <person name="Lieberman Aiden E."/>
            <person name="Tung J."/>
            <person name="Barreiro L.B."/>
            <person name="Clutton-Brock T.H."/>
        </authorList>
    </citation>
    <scope>NUCLEOTIDE SEQUENCE [LARGE SCALE GENOMIC DNA]</scope>
</reference>
<dbReference type="SUPFAM" id="SSF50044">
    <property type="entry name" value="SH3-domain"/>
    <property type="match status" value="1"/>
</dbReference>